<gene>
    <name evidence="15" type="ORF">JOC54_001858</name>
</gene>
<comment type="caution">
    <text evidence="15">The sequence shown here is derived from an EMBL/GenBank/DDBJ whole genome shotgun (WGS) entry which is preliminary data.</text>
</comment>
<keyword evidence="7 12" id="KW-0592">Phosphate transport</keyword>
<protein>
    <recommendedName>
        <fullName evidence="12">Phosphate-binding protein</fullName>
    </recommendedName>
</protein>
<dbReference type="RefSeq" id="WP_204465815.1">
    <property type="nucleotide sequence ID" value="NZ_JAFBCV010000004.1"/>
</dbReference>
<evidence type="ECO:0000313" key="15">
    <source>
        <dbReference type="EMBL" id="MBM7838602.1"/>
    </source>
</evidence>
<accession>A0ABS2SWI5</accession>
<proteinExistence type="inferred from homology"/>
<evidence type="ECO:0000256" key="12">
    <source>
        <dbReference type="RuleBase" id="RU367119"/>
    </source>
</evidence>
<evidence type="ECO:0000256" key="10">
    <source>
        <dbReference type="ARBA" id="ARBA00023139"/>
    </source>
</evidence>
<feature type="signal peptide" evidence="12">
    <location>
        <begin position="1"/>
        <end position="21"/>
    </location>
</feature>
<dbReference type="EMBL" id="JAFBCV010000004">
    <property type="protein sequence ID" value="MBM7838602.1"/>
    <property type="molecule type" value="Genomic_DNA"/>
</dbReference>
<dbReference type="PANTHER" id="PTHR30570">
    <property type="entry name" value="PERIPLASMIC PHOSPHATE BINDING COMPONENT OF PHOSPHATE ABC TRANSPORTER"/>
    <property type="match status" value="1"/>
</dbReference>
<dbReference type="InterPro" id="IPR050811">
    <property type="entry name" value="Phosphate_ABC_transporter"/>
</dbReference>
<keyword evidence="10 12" id="KW-0564">Palmitate</keyword>
<dbReference type="CDD" id="cd13653">
    <property type="entry name" value="PBP2_phosphate_like_1"/>
    <property type="match status" value="1"/>
</dbReference>
<keyword evidence="11 12" id="KW-0449">Lipoprotein</keyword>
<reference evidence="15" key="1">
    <citation type="submission" date="2021-01" db="EMBL/GenBank/DDBJ databases">
        <title>Genomic Encyclopedia of Type Strains, Phase IV (KMG-IV): sequencing the most valuable type-strain genomes for metagenomic binning, comparative biology and taxonomic classification.</title>
        <authorList>
            <person name="Goeker M."/>
        </authorList>
    </citation>
    <scope>NUCLEOTIDE SEQUENCE</scope>
    <source>
        <strain evidence="15">DSM 21943</strain>
    </source>
</reference>
<evidence type="ECO:0000256" key="4">
    <source>
        <dbReference type="ARBA" id="ARBA00011529"/>
    </source>
</evidence>
<dbReference type="NCBIfam" id="TIGR02136">
    <property type="entry name" value="ptsS_2"/>
    <property type="match status" value="1"/>
</dbReference>
<dbReference type="SUPFAM" id="SSF53850">
    <property type="entry name" value="Periplasmic binding protein-like II"/>
    <property type="match status" value="1"/>
</dbReference>
<keyword evidence="6 12" id="KW-1003">Cell membrane</keyword>
<feature type="region of interest" description="Disordered" evidence="13">
    <location>
        <begin position="22"/>
        <end position="47"/>
    </location>
</feature>
<dbReference type="Proteomes" id="UP001179280">
    <property type="component" value="Unassembled WGS sequence"/>
</dbReference>
<dbReference type="PANTHER" id="PTHR30570:SF4">
    <property type="entry name" value="PHOSPHATE-BINDING PROTEIN PSTS 1"/>
    <property type="match status" value="1"/>
</dbReference>
<keyword evidence="8 12" id="KW-0732">Signal</keyword>
<evidence type="ECO:0000256" key="3">
    <source>
        <dbReference type="ARBA" id="ARBA00008725"/>
    </source>
</evidence>
<sequence length="309" mass="32507">MKKLKFGTILAAFLLTATACGTDNTDTNGGNGDDSTGESNGGDSAEEASGSILVAGSSAMEPLVAAASEEFMNENMEASISVQAGGSGQGLSSIASGQVQIGNSDVFAEEKEDIPAEDLVDHRIAVVGMGPAAHPEVGVEDLSTEDMISIFTGEITNWSELGGADQEIVLVNRPDSSGTRDTFVKYGLEDNEPASGITEDSSNTVRQIISETEGAIGYLAFSYYDESGAVLPLSVDGVEQTDENVMSGDFPIWAYMHSYTNGEPEGLTKAFIDYLMSDFVQDELIPEMGYIPETGMQVERNAAGEESAK</sequence>
<evidence type="ECO:0000256" key="11">
    <source>
        <dbReference type="ARBA" id="ARBA00023288"/>
    </source>
</evidence>
<evidence type="ECO:0000256" key="1">
    <source>
        <dbReference type="ARBA" id="ARBA00002841"/>
    </source>
</evidence>
<evidence type="ECO:0000259" key="14">
    <source>
        <dbReference type="Pfam" id="PF12849"/>
    </source>
</evidence>
<dbReference type="InterPro" id="IPR011862">
    <property type="entry name" value="Phos-bd"/>
</dbReference>
<evidence type="ECO:0000256" key="13">
    <source>
        <dbReference type="SAM" id="MobiDB-lite"/>
    </source>
</evidence>
<evidence type="ECO:0000256" key="8">
    <source>
        <dbReference type="ARBA" id="ARBA00022729"/>
    </source>
</evidence>
<dbReference type="Gene3D" id="3.40.190.10">
    <property type="entry name" value="Periplasmic binding protein-like II"/>
    <property type="match status" value="2"/>
</dbReference>
<evidence type="ECO:0000256" key="7">
    <source>
        <dbReference type="ARBA" id="ARBA00022592"/>
    </source>
</evidence>
<comment type="subunit">
    <text evidence="4 12">The complex is composed of two ATP-binding proteins (PstB), two transmembrane proteins (PstC and PstA) and a solute-binding protein (PstS).</text>
</comment>
<dbReference type="Pfam" id="PF12849">
    <property type="entry name" value="PBP_like_2"/>
    <property type="match status" value="1"/>
</dbReference>
<keyword evidence="5 12" id="KW-0813">Transport</keyword>
<comment type="similarity">
    <text evidence="3 12">Belongs to the PstS family.</text>
</comment>
<comment type="subcellular location">
    <subcellularLocation>
        <location evidence="2 12">Cell membrane</location>
        <topology evidence="2 12">Lipid-anchor</topology>
    </subcellularLocation>
</comment>
<feature type="domain" description="PBP" evidence="14">
    <location>
        <begin position="45"/>
        <end position="278"/>
    </location>
</feature>
<keyword evidence="9" id="KW-0472">Membrane</keyword>
<evidence type="ECO:0000256" key="6">
    <source>
        <dbReference type="ARBA" id="ARBA00022475"/>
    </source>
</evidence>
<feature type="compositionally biased region" description="Low complexity" evidence="13">
    <location>
        <begin position="22"/>
        <end position="43"/>
    </location>
</feature>
<organism evidence="15 16">
    <name type="scientific">Shouchella xiaoxiensis</name>
    <dbReference type="NCBI Taxonomy" id="766895"/>
    <lineage>
        <taxon>Bacteria</taxon>
        <taxon>Bacillati</taxon>
        <taxon>Bacillota</taxon>
        <taxon>Bacilli</taxon>
        <taxon>Bacillales</taxon>
        <taxon>Bacillaceae</taxon>
        <taxon>Shouchella</taxon>
    </lineage>
</organism>
<feature type="chain" id="PRO_5044954506" description="Phosphate-binding protein" evidence="12">
    <location>
        <begin position="22"/>
        <end position="309"/>
    </location>
</feature>
<name>A0ABS2SWI5_9BACI</name>
<evidence type="ECO:0000256" key="5">
    <source>
        <dbReference type="ARBA" id="ARBA00022448"/>
    </source>
</evidence>
<keyword evidence="16" id="KW-1185">Reference proteome</keyword>
<evidence type="ECO:0000256" key="9">
    <source>
        <dbReference type="ARBA" id="ARBA00023136"/>
    </source>
</evidence>
<dbReference type="InterPro" id="IPR024370">
    <property type="entry name" value="PBP_domain"/>
</dbReference>
<evidence type="ECO:0000256" key="2">
    <source>
        <dbReference type="ARBA" id="ARBA00004193"/>
    </source>
</evidence>
<dbReference type="PROSITE" id="PS51257">
    <property type="entry name" value="PROKAR_LIPOPROTEIN"/>
    <property type="match status" value="1"/>
</dbReference>
<evidence type="ECO:0000313" key="16">
    <source>
        <dbReference type="Proteomes" id="UP001179280"/>
    </source>
</evidence>
<comment type="function">
    <text evidence="1">Part of the ABC transporter complex PstSACB involved in phosphate import.</text>
</comment>
<comment type="function">
    <text evidence="12">Involved in the system for phosphate transport across the cytoplasmic membrane.</text>
</comment>